<dbReference type="PANTHER" id="PTHR33930:SF2">
    <property type="entry name" value="BLR3452 PROTEIN"/>
    <property type="match status" value="1"/>
</dbReference>
<dbReference type="PANTHER" id="PTHR33930">
    <property type="entry name" value="ALKYL HYDROPEROXIDE REDUCTASE AHPD"/>
    <property type="match status" value="1"/>
</dbReference>
<dbReference type="OrthoDB" id="3824300at2"/>
<dbReference type="RefSeq" id="WP_074267992.1">
    <property type="nucleotide sequence ID" value="NZ_FSRM01000002.1"/>
</dbReference>
<reference evidence="2 3" key="1">
    <citation type="submission" date="2016-11" db="EMBL/GenBank/DDBJ databases">
        <authorList>
            <person name="Jaros S."/>
            <person name="Januszkiewicz K."/>
            <person name="Wedrychowicz H."/>
        </authorList>
    </citation>
    <scope>NUCLEOTIDE SEQUENCE [LARGE SCALE GENOMIC DNA]</scope>
    <source>
        <strain evidence="2 3">GAS86</strain>
    </source>
</reference>
<dbReference type="Proteomes" id="UP000184693">
    <property type="component" value="Unassembled WGS sequence"/>
</dbReference>
<keyword evidence="2" id="KW-0575">Peroxidase</keyword>
<dbReference type="GO" id="GO:0051920">
    <property type="term" value="F:peroxiredoxin activity"/>
    <property type="evidence" value="ECO:0007669"/>
    <property type="project" value="InterPro"/>
</dbReference>
<dbReference type="Pfam" id="PF02627">
    <property type="entry name" value="CMD"/>
    <property type="match status" value="2"/>
</dbReference>
<feature type="domain" description="Carboxymuconolactone decarboxylase-like" evidence="1">
    <location>
        <begin position="58"/>
        <end position="107"/>
    </location>
</feature>
<dbReference type="SUPFAM" id="SSF69118">
    <property type="entry name" value="AhpD-like"/>
    <property type="match status" value="1"/>
</dbReference>
<dbReference type="Gene3D" id="1.20.1290.10">
    <property type="entry name" value="AhpD-like"/>
    <property type="match status" value="1"/>
</dbReference>
<sequence>MSSNESGKPSSQEHDVQHIKDEFIRMHGAWSPEWESMLRLDAGFVAAYLQFSCVPQRKNHLGDKVRAFIALAADACATQLYAPGVAHHLQRALSFGATRDELMEVLELVCTIGIHTSNVGVPVLLEVLEEEGLRTGPAPLDDRRLALKAAFEKNRGYWHPTWEGLLELDPDLFEAYVEFSSVPWKTGVLSPKVKELIYCAFDASSTHLYVPGLKLHMRNALRYGATAEEIMELLEIVSTTGIHGAELGAPLLEAALQKTKETAPPS</sequence>
<evidence type="ECO:0000259" key="1">
    <source>
        <dbReference type="Pfam" id="PF02627"/>
    </source>
</evidence>
<feature type="domain" description="Carboxymuconolactone decarboxylase-like" evidence="1">
    <location>
        <begin position="170"/>
        <end position="241"/>
    </location>
</feature>
<organism evidence="2 3">
    <name type="scientific">Paraburkholderia phenazinium</name>
    <dbReference type="NCBI Taxonomy" id="60549"/>
    <lineage>
        <taxon>Bacteria</taxon>
        <taxon>Pseudomonadati</taxon>
        <taxon>Pseudomonadota</taxon>
        <taxon>Betaproteobacteria</taxon>
        <taxon>Burkholderiales</taxon>
        <taxon>Burkholderiaceae</taxon>
        <taxon>Paraburkholderia</taxon>
    </lineage>
</organism>
<dbReference type="InterPro" id="IPR029032">
    <property type="entry name" value="AhpD-like"/>
</dbReference>
<evidence type="ECO:0000313" key="2">
    <source>
        <dbReference type="EMBL" id="SIO51869.1"/>
    </source>
</evidence>
<keyword evidence="2" id="KW-0560">Oxidoreductase</keyword>
<accession>A0A1N6K5L2</accession>
<dbReference type="InterPro" id="IPR003779">
    <property type="entry name" value="CMD-like"/>
</dbReference>
<evidence type="ECO:0000313" key="3">
    <source>
        <dbReference type="Proteomes" id="UP000184693"/>
    </source>
</evidence>
<name>A0A1N6K5L2_9BURK</name>
<proteinExistence type="predicted"/>
<gene>
    <name evidence="2" type="ORF">SAMN05444168_6109</name>
</gene>
<protein>
    <submittedName>
        <fullName evidence="2">Uncharacterized conserved protein YurZ, alkylhydroperoxidase/carboxymuconolactone decarboxylase family</fullName>
    </submittedName>
</protein>
<dbReference type="AlphaFoldDB" id="A0A1N6K5L2"/>
<dbReference type="EMBL" id="FSRM01000002">
    <property type="protein sequence ID" value="SIO51869.1"/>
    <property type="molecule type" value="Genomic_DNA"/>
</dbReference>